<evidence type="ECO:0000313" key="1">
    <source>
        <dbReference type="EMBL" id="KAG0283534.1"/>
    </source>
</evidence>
<proteinExistence type="predicted"/>
<organism evidence="1 2">
    <name type="scientific">Linnemannia gamsii</name>
    <dbReference type="NCBI Taxonomy" id="64522"/>
    <lineage>
        <taxon>Eukaryota</taxon>
        <taxon>Fungi</taxon>
        <taxon>Fungi incertae sedis</taxon>
        <taxon>Mucoromycota</taxon>
        <taxon>Mortierellomycotina</taxon>
        <taxon>Mortierellomycetes</taxon>
        <taxon>Mortierellales</taxon>
        <taxon>Mortierellaceae</taxon>
        <taxon>Linnemannia</taxon>
    </lineage>
</organism>
<dbReference type="EMBL" id="JAAAIM010000890">
    <property type="protein sequence ID" value="KAG0283534.1"/>
    <property type="molecule type" value="Genomic_DNA"/>
</dbReference>
<sequence>MVVMPSSTSSRRQLSPATILRMQTLFRKNFDEFGGNAWKLPSGVTLDNLVAAHVESLPYESALHSFVIEDVKGVLNLATDEKDRALPKATLVDRPKEQLPALSEPEKTFLKMYNLAPDNLRRLLDTSGWQTIGSGLKDKPEEKSQEIVHTCVSHLLTTYQQVGMVVPTDSTESWYTHVLWRFLGVSMYCPRRLEHQLGEVHSYASSHRRNKVHTREGRQYTGHKADGMVVTKLSRFELCAIEVAKKDNGPNDTQALDNTLKLAKMTKNMHDKVRDTATVNIRTILSRLVIASRP</sequence>
<gene>
    <name evidence="1" type="ORF">BGZ96_012080</name>
</gene>
<protein>
    <submittedName>
        <fullName evidence="1">Uncharacterized protein</fullName>
    </submittedName>
</protein>
<name>A0ABQ7JSM5_9FUNG</name>
<keyword evidence="2" id="KW-1185">Reference proteome</keyword>
<evidence type="ECO:0000313" key="2">
    <source>
        <dbReference type="Proteomes" id="UP001194696"/>
    </source>
</evidence>
<reference evidence="1 2" key="1">
    <citation type="journal article" date="2020" name="Fungal Divers.">
        <title>Resolving the Mortierellaceae phylogeny through synthesis of multi-gene phylogenetics and phylogenomics.</title>
        <authorList>
            <person name="Vandepol N."/>
            <person name="Liber J."/>
            <person name="Desiro A."/>
            <person name="Na H."/>
            <person name="Kennedy M."/>
            <person name="Barry K."/>
            <person name="Grigoriev I.V."/>
            <person name="Miller A.N."/>
            <person name="O'Donnell K."/>
            <person name="Stajich J.E."/>
            <person name="Bonito G."/>
        </authorList>
    </citation>
    <scope>NUCLEOTIDE SEQUENCE [LARGE SCALE GENOMIC DNA]</scope>
    <source>
        <strain evidence="1 2">AD045</strain>
    </source>
</reference>
<comment type="caution">
    <text evidence="1">The sequence shown here is derived from an EMBL/GenBank/DDBJ whole genome shotgun (WGS) entry which is preliminary data.</text>
</comment>
<accession>A0ABQ7JSM5</accession>
<dbReference type="Proteomes" id="UP001194696">
    <property type="component" value="Unassembled WGS sequence"/>
</dbReference>